<name>A0ABD3EXN3_9STRA</name>
<dbReference type="AlphaFoldDB" id="A0ABD3EXN3"/>
<accession>A0ABD3EXN3</accession>
<dbReference type="Pfam" id="PF08386">
    <property type="entry name" value="Abhydrolase_4"/>
    <property type="match status" value="1"/>
</dbReference>
<dbReference type="InterPro" id="IPR029058">
    <property type="entry name" value="AB_hydrolase_fold"/>
</dbReference>
<feature type="domain" description="Peptidase S33 tripeptidyl aminopeptidase-like C-terminal" evidence="2">
    <location>
        <begin position="406"/>
        <end position="486"/>
    </location>
</feature>
<comment type="similarity">
    <text evidence="1">Belongs to the AB hydrolase superfamily.</text>
</comment>
<evidence type="ECO:0000313" key="4">
    <source>
        <dbReference type="EMBL" id="KAL3658685.1"/>
    </source>
</evidence>
<comment type="caution">
    <text evidence="4">The sequence shown here is derived from an EMBL/GenBank/DDBJ whole genome shotgun (WGS) entry which is preliminary data.</text>
</comment>
<proteinExistence type="inferred from homology"/>
<gene>
    <name evidence="4" type="ORF">V7S43_016321</name>
</gene>
<organism evidence="4 5">
    <name type="scientific">Phytophthora oleae</name>
    <dbReference type="NCBI Taxonomy" id="2107226"/>
    <lineage>
        <taxon>Eukaryota</taxon>
        <taxon>Sar</taxon>
        <taxon>Stramenopiles</taxon>
        <taxon>Oomycota</taxon>
        <taxon>Peronosporomycetes</taxon>
        <taxon>Peronosporales</taxon>
        <taxon>Peronosporaceae</taxon>
        <taxon>Phytophthora</taxon>
    </lineage>
</organism>
<evidence type="ECO:0000256" key="1">
    <source>
        <dbReference type="ARBA" id="ARBA00008645"/>
    </source>
</evidence>
<dbReference type="PANTHER" id="PTHR43039">
    <property type="entry name" value="ESTERASE-RELATED"/>
    <property type="match status" value="1"/>
</dbReference>
<evidence type="ECO:0000259" key="2">
    <source>
        <dbReference type="Pfam" id="PF08386"/>
    </source>
</evidence>
<evidence type="ECO:0000313" key="5">
    <source>
        <dbReference type="Proteomes" id="UP001632037"/>
    </source>
</evidence>
<dbReference type="Gene3D" id="3.40.50.1820">
    <property type="entry name" value="alpha/beta hydrolase"/>
    <property type="match status" value="1"/>
</dbReference>
<dbReference type="InterPro" id="IPR013595">
    <property type="entry name" value="Pept_S33_TAP-like_C"/>
</dbReference>
<dbReference type="SUPFAM" id="SSF53474">
    <property type="entry name" value="alpha/beta-Hydrolases"/>
    <property type="match status" value="1"/>
</dbReference>
<evidence type="ECO:0008006" key="6">
    <source>
        <dbReference type="Google" id="ProtNLM"/>
    </source>
</evidence>
<sequence>MVAVQASAASNATSESGLNGWYPCSEYTFSDEGSSAGAVAECAVYSAPLCYPGICEAPANTDSKVDVFVKRMVPTAGNPKTASNVWLLMGGPGFASTGMESLMTGLHSKLKGAVNVYTMDHRGTGRSTRFDCVAAQFQPVLKIYRKNTETCSVTTAATDLATFIAKHTDGAKTLVYGASYGTMFAVRLMQLAPPDVAGYILEGISYTPGAPADKFYYSSNWDVHFGKVADAFMDLCESDRECKARFRPKSLSDTLQGLIEQLDNKPNSTCAELVYRTGNPSDSPPSFALRSVLGDALMDPDLRTLIPPVVYRLQRCSPEDVDVLTHFFTSVNADSQTESQDSALQSTLLNYLTVYSEMMEKPQGGVYLTAPQYCAFSKEKSAICDELNVGTYDANPIAYKRDQYWNKTATIPSKGSVLMLSGKLDPQIPNKYAKALLDALHGEEKELVSFKYASHNGDAWSNECGMKLIVSYVRNGGDLKAMDRSCLDESPAFNLTTPEYFTSTFLGTDDVYDGVYNSSLAPSS</sequence>
<protein>
    <recommendedName>
        <fullName evidence="6">AB hydrolase-1 domain-containing protein</fullName>
    </recommendedName>
</protein>
<reference evidence="4 5" key="1">
    <citation type="submission" date="2024-09" db="EMBL/GenBank/DDBJ databases">
        <title>Genome sequencing and assembly of Phytophthora oleae, isolate VK10A, causative agent of rot of olive drupes.</title>
        <authorList>
            <person name="Conti Taguali S."/>
            <person name="Riolo M."/>
            <person name="La Spada F."/>
            <person name="Cacciola S.O."/>
            <person name="Dionisio G."/>
        </authorList>
    </citation>
    <scope>NUCLEOTIDE SEQUENCE [LARGE SCALE GENOMIC DNA]</scope>
    <source>
        <strain evidence="4 5">VK10A</strain>
    </source>
</reference>
<dbReference type="InterPro" id="IPR022742">
    <property type="entry name" value="Hydrolase_4"/>
</dbReference>
<keyword evidence="5" id="KW-1185">Reference proteome</keyword>
<feature type="domain" description="Serine aminopeptidase S33" evidence="3">
    <location>
        <begin position="115"/>
        <end position="203"/>
    </location>
</feature>
<dbReference type="Pfam" id="PF12146">
    <property type="entry name" value="Hydrolase_4"/>
    <property type="match status" value="1"/>
</dbReference>
<dbReference type="Proteomes" id="UP001632037">
    <property type="component" value="Unassembled WGS sequence"/>
</dbReference>
<evidence type="ECO:0000259" key="3">
    <source>
        <dbReference type="Pfam" id="PF12146"/>
    </source>
</evidence>
<dbReference type="EMBL" id="JBIMZQ010000052">
    <property type="protein sequence ID" value="KAL3658685.1"/>
    <property type="molecule type" value="Genomic_DNA"/>
</dbReference>